<name>A0A6G1I2A5_9PEZI</name>
<feature type="compositionally biased region" description="Low complexity" evidence="1">
    <location>
        <begin position="550"/>
        <end position="566"/>
    </location>
</feature>
<dbReference type="InterPro" id="IPR013859">
    <property type="entry name" value="Ssr4_N"/>
</dbReference>
<sequence length="722" mass="77110">MQDPSNGVPPALLPHVHLISAFRYPLIATLEMDKAWEFLLNAPRIVKEMAPMAWQYLQVPPTDGQVFLTWQPAGQRGNKLSSDGYVWADAESTFHYEKNGYTVEVLIHRSGYVPNRDQISCHTRQRFHIIGKAPNIPGPVDPSLWVVHYGQADPASRLPVNRISVTPEVQRMMHERRFVESQGQLARKEFMLFDRANWPQVSFTPAQHMGPQHPPAAYAGNSAMQPGTPMGRPGQYYTPAQGAGPPPKRQRQAPPSQVPVAPGMPPMPGAVDTSIEDEENTSLGDYLDHLTPVEISRSRFKQHHEWMEEVYSSVYSMSQIVPEDLGLGQVGELARLTDGIFEPPNSDVLLRPAIPSDKAPTPKTDIVSRRYRKLDPGKFTEFQQRVDTYLKESEQELEEMRAAHARTLESFRQMKTYAAAERQLARTGPEDKTLVENIVHELESTLDVDIVPRKDVICVQKGGLEEDRRVNGRGSAPGSAAHSTADGAHGNGSVSGGSVGGNGHGTAHSNHEDNTLASENTAAGLLNEYGSASFATTPIGRIATPQGNTPAASGSGPSGPQHGHGPFLHGQSGLAQPDSASDTGLDLIEGMDLDVDLAALGGDKPDEDWVMIDQNQHNAAPAQHPPPAQARPVAAAAPGPSAAPVAPAAPRSEAAAPSPATAGAVSATGATPDMFGDFVDDGNLDTAGDALADYATGAEELGLDLDGSEFGGAFGGTPASGA</sequence>
<feature type="region of interest" description="Disordered" evidence="1">
    <location>
        <begin position="618"/>
        <end position="668"/>
    </location>
</feature>
<feature type="region of interest" description="Disordered" evidence="1">
    <location>
        <begin position="539"/>
        <end position="585"/>
    </location>
</feature>
<evidence type="ECO:0000313" key="4">
    <source>
        <dbReference type="EMBL" id="KAF2402443.1"/>
    </source>
</evidence>
<evidence type="ECO:0000259" key="2">
    <source>
        <dbReference type="Pfam" id="PF08549"/>
    </source>
</evidence>
<dbReference type="AlphaFoldDB" id="A0A6G1I2A5"/>
<feature type="compositionally biased region" description="Gly residues" evidence="1">
    <location>
        <begin position="489"/>
        <end position="504"/>
    </location>
</feature>
<keyword evidence="5" id="KW-1185">Reference proteome</keyword>
<feature type="region of interest" description="Disordered" evidence="1">
    <location>
        <begin position="203"/>
        <end position="274"/>
    </location>
</feature>
<dbReference type="Pfam" id="PF08549">
    <property type="entry name" value="SWI-SNF_Ssr4_N"/>
    <property type="match status" value="1"/>
</dbReference>
<feature type="domain" description="SWI/SNF and RSC complexes subunit Ssr4 N-terminal" evidence="2">
    <location>
        <begin position="2"/>
        <end position="208"/>
    </location>
</feature>
<dbReference type="EMBL" id="ML996691">
    <property type="protein sequence ID" value="KAF2402443.1"/>
    <property type="molecule type" value="Genomic_DNA"/>
</dbReference>
<feature type="compositionally biased region" description="Low complexity" evidence="1">
    <location>
        <begin position="630"/>
        <end position="668"/>
    </location>
</feature>
<gene>
    <name evidence="4" type="ORF">EJ06DRAFT_528557</name>
</gene>
<dbReference type="GO" id="GO:0006338">
    <property type="term" value="P:chromatin remodeling"/>
    <property type="evidence" value="ECO:0007669"/>
    <property type="project" value="InterPro"/>
</dbReference>
<dbReference type="InterPro" id="IPR046464">
    <property type="entry name" value="SWI-SNF_Ssr4_C"/>
</dbReference>
<evidence type="ECO:0000256" key="1">
    <source>
        <dbReference type="SAM" id="MobiDB-lite"/>
    </source>
</evidence>
<accession>A0A6G1I2A5</accession>
<dbReference type="Proteomes" id="UP000799640">
    <property type="component" value="Unassembled WGS sequence"/>
</dbReference>
<feature type="domain" description="SWI/SNF and RSC complexes subunit Ssr4 C-terminal" evidence="3">
    <location>
        <begin position="275"/>
        <end position="427"/>
    </location>
</feature>
<evidence type="ECO:0000313" key="5">
    <source>
        <dbReference type="Proteomes" id="UP000799640"/>
    </source>
</evidence>
<feature type="region of interest" description="Disordered" evidence="1">
    <location>
        <begin position="468"/>
        <end position="513"/>
    </location>
</feature>
<protein>
    <submittedName>
        <fullName evidence="4">DUF1750-domain-containing protein</fullName>
    </submittedName>
</protein>
<dbReference type="Pfam" id="PF20497">
    <property type="entry name" value="SWI-SNF_Ssr4_C"/>
    <property type="match status" value="2"/>
</dbReference>
<evidence type="ECO:0000259" key="3">
    <source>
        <dbReference type="Pfam" id="PF20497"/>
    </source>
</evidence>
<feature type="domain" description="SWI/SNF and RSC complexes subunit Ssr4 C-terminal" evidence="3">
    <location>
        <begin position="431"/>
        <end position="717"/>
    </location>
</feature>
<proteinExistence type="predicted"/>
<organism evidence="4 5">
    <name type="scientific">Trichodelitschia bisporula</name>
    <dbReference type="NCBI Taxonomy" id="703511"/>
    <lineage>
        <taxon>Eukaryota</taxon>
        <taxon>Fungi</taxon>
        <taxon>Dikarya</taxon>
        <taxon>Ascomycota</taxon>
        <taxon>Pezizomycotina</taxon>
        <taxon>Dothideomycetes</taxon>
        <taxon>Dothideomycetes incertae sedis</taxon>
        <taxon>Phaeotrichales</taxon>
        <taxon>Phaeotrichaceae</taxon>
        <taxon>Trichodelitschia</taxon>
    </lineage>
</organism>
<reference evidence="4" key="1">
    <citation type="journal article" date="2020" name="Stud. Mycol.">
        <title>101 Dothideomycetes genomes: a test case for predicting lifestyles and emergence of pathogens.</title>
        <authorList>
            <person name="Haridas S."/>
            <person name="Albert R."/>
            <person name="Binder M."/>
            <person name="Bloem J."/>
            <person name="Labutti K."/>
            <person name="Salamov A."/>
            <person name="Andreopoulos B."/>
            <person name="Baker S."/>
            <person name="Barry K."/>
            <person name="Bills G."/>
            <person name="Bluhm B."/>
            <person name="Cannon C."/>
            <person name="Castanera R."/>
            <person name="Culley D."/>
            <person name="Daum C."/>
            <person name="Ezra D."/>
            <person name="Gonzalez J."/>
            <person name="Henrissat B."/>
            <person name="Kuo A."/>
            <person name="Liang C."/>
            <person name="Lipzen A."/>
            <person name="Lutzoni F."/>
            <person name="Magnuson J."/>
            <person name="Mondo S."/>
            <person name="Nolan M."/>
            <person name="Ohm R."/>
            <person name="Pangilinan J."/>
            <person name="Park H.-J."/>
            <person name="Ramirez L."/>
            <person name="Alfaro M."/>
            <person name="Sun H."/>
            <person name="Tritt A."/>
            <person name="Yoshinaga Y."/>
            <person name="Zwiers L.-H."/>
            <person name="Turgeon B."/>
            <person name="Goodwin S."/>
            <person name="Spatafora J."/>
            <person name="Crous P."/>
            <person name="Grigoriev I."/>
        </authorList>
    </citation>
    <scope>NUCLEOTIDE SEQUENCE</scope>
    <source>
        <strain evidence="4">CBS 262.69</strain>
    </source>
</reference>
<dbReference type="OrthoDB" id="5321006at2759"/>